<dbReference type="Pfam" id="PF16839">
    <property type="entry name" value="Antimicrobial25"/>
    <property type="match status" value="1"/>
</dbReference>
<gene>
    <name evidence="2" type="primary">abf-2_1</name>
    <name evidence="2" type="ORF">Bhyg_10752</name>
</gene>
<name>A0A9Q0MVR1_9DIPT</name>
<reference evidence="2" key="1">
    <citation type="submission" date="2022-07" db="EMBL/GenBank/DDBJ databases">
        <authorList>
            <person name="Trinca V."/>
            <person name="Uliana J.V.C."/>
            <person name="Torres T.T."/>
            <person name="Ward R.J."/>
            <person name="Monesi N."/>
        </authorList>
    </citation>
    <scope>NUCLEOTIDE SEQUENCE</scope>
    <source>
        <strain evidence="2">HSMRA1968</strain>
        <tissue evidence="2">Whole embryos</tissue>
    </source>
</reference>
<dbReference type="GO" id="GO:0098542">
    <property type="term" value="P:defense response to other organism"/>
    <property type="evidence" value="ECO:0007669"/>
    <property type="project" value="InterPro"/>
</dbReference>
<evidence type="ECO:0000313" key="3">
    <source>
        <dbReference type="Proteomes" id="UP001151699"/>
    </source>
</evidence>
<keyword evidence="3" id="KW-1185">Reference proteome</keyword>
<comment type="caution">
    <text evidence="2">The sequence shown here is derived from an EMBL/GenBank/DDBJ whole genome shotgun (WGS) entry which is preliminary data.</text>
</comment>
<evidence type="ECO:0000313" key="2">
    <source>
        <dbReference type="EMBL" id="KAJ6638019.1"/>
    </source>
</evidence>
<dbReference type="PANTHER" id="PTHR37971:SF1">
    <property type="entry name" value="ANTIBACTERIAL FACTOR-RELATED PEPTIDE 1-RELATED"/>
    <property type="match status" value="1"/>
</dbReference>
<dbReference type="Gene3D" id="3.30.30.110">
    <property type="entry name" value="Antibacterial factor-related peptide"/>
    <property type="match status" value="1"/>
</dbReference>
<dbReference type="InterPro" id="IPR038204">
    <property type="entry name" value="Abf-1/2_sf"/>
</dbReference>
<protein>
    <submittedName>
        <fullName evidence="2">Antibacterial factor-related peptide 2</fullName>
    </submittedName>
</protein>
<dbReference type="PANTHER" id="PTHR37971">
    <property type="entry name" value="ANTIBACTERIAL FACTOR-RELATED PEPTIDE 1-RELATED"/>
    <property type="match status" value="1"/>
</dbReference>
<feature type="chain" id="PRO_5040385289" evidence="1">
    <location>
        <begin position="20"/>
        <end position="85"/>
    </location>
</feature>
<dbReference type="Proteomes" id="UP001151699">
    <property type="component" value="Chromosome X"/>
</dbReference>
<sequence length="85" mass="8716">MKVTVVLACLVILATTSSAQLIFTSCARMNDGPVGAKVAQGACISSCKFQNCGTGSCKYRGRPVCVCSRCGNGGGEWPSIPGRGK</sequence>
<organism evidence="2 3">
    <name type="scientific">Pseudolycoriella hygida</name>
    <dbReference type="NCBI Taxonomy" id="35572"/>
    <lineage>
        <taxon>Eukaryota</taxon>
        <taxon>Metazoa</taxon>
        <taxon>Ecdysozoa</taxon>
        <taxon>Arthropoda</taxon>
        <taxon>Hexapoda</taxon>
        <taxon>Insecta</taxon>
        <taxon>Pterygota</taxon>
        <taxon>Neoptera</taxon>
        <taxon>Endopterygota</taxon>
        <taxon>Diptera</taxon>
        <taxon>Nematocera</taxon>
        <taxon>Sciaroidea</taxon>
        <taxon>Sciaridae</taxon>
        <taxon>Pseudolycoriella</taxon>
    </lineage>
</organism>
<dbReference type="PROSITE" id="PS51257">
    <property type="entry name" value="PROKAR_LIPOPROTEIN"/>
    <property type="match status" value="1"/>
</dbReference>
<proteinExistence type="predicted"/>
<dbReference type="EMBL" id="WJQU01000003">
    <property type="protein sequence ID" value="KAJ6638019.1"/>
    <property type="molecule type" value="Genomic_DNA"/>
</dbReference>
<dbReference type="InterPro" id="IPR031770">
    <property type="entry name" value="Abf-1/2"/>
</dbReference>
<dbReference type="AlphaFoldDB" id="A0A9Q0MVR1"/>
<dbReference type="OrthoDB" id="5786696at2759"/>
<evidence type="ECO:0000256" key="1">
    <source>
        <dbReference type="SAM" id="SignalP"/>
    </source>
</evidence>
<keyword evidence="1" id="KW-0732">Signal</keyword>
<feature type="signal peptide" evidence="1">
    <location>
        <begin position="1"/>
        <end position="19"/>
    </location>
</feature>
<accession>A0A9Q0MVR1</accession>